<name>A0A1G2DXW2_9BACT</name>
<dbReference type="InterPro" id="IPR038717">
    <property type="entry name" value="Tc1-like_DDE_dom"/>
</dbReference>
<evidence type="ECO:0000313" key="2">
    <source>
        <dbReference type="EMBL" id="OGZ18414.1"/>
    </source>
</evidence>
<reference evidence="2 3" key="1">
    <citation type="journal article" date="2016" name="Nat. Commun.">
        <title>Thousands of microbial genomes shed light on interconnected biogeochemical processes in an aquifer system.</title>
        <authorList>
            <person name="Anantharaman K."/>
            <person name="Brown C.T."/>
            <person name="Hug L.A."/>
            <person name="Sharon I."/>
            <person name="Castelle C.J."/>
            <person name="Probst A.J."/>
            <person name="Thomas B.C."/>
            <person name="Singh A."/>
            <person name="Wilkins M.J."/>
            <person name="Karaoz U."/>
            <person name="Brodie E.L."/>
            <person name="Williams K.H."/>
            <person name="Hubbard S.S."/>
            <person name="Banfield J.F."/>
        </authorList>
    </citation>
    <scope>NUCLEOTIDE SEQUENCE [LARGE SCALE GENOMIC DNA]</scope>
</reference>
<dbReference type="Gene3D" id="3.30.420.10">
    <property type="entry name" value="Ribonuclease H-like superfamily/Ribonuclease H"/>
    <property type="match status" value="1"/>
</dbReference>
<dbReference type="AlphaFoldDB" id="A0A1G2DXW2"/>
<proteinExistence type="predicted"/>
<gene>
    <name evidence="2" type="ORF">A2494_02185</name>
</gene>
<dbReference type="InterPro" id="IPR036397">
    <property type="entry name" value="RNaseH_sf"/>
</dbReference>
<dbReference type="GO" id="GO:0003676">
    <property type="term" value="F:nucleic acid binding"/>
    <property type="evidence" value="ECO:0007669"/>
    <property type="project" value="InterPro"/>
</dbReference>
<dbReference type="Pfam" id="PF13358">
    <property type="entry name" value="DDE_3"/>
    <property type="match status" value="1"/>
</dbReference>
<protein>
    <recommendedName>
        <fullName evidence="1">Tc1-like transposase DDE domain-containing protein</fullName>
    </recommendedName>
</protein>
<comment type="caution">
    <text evidence="2">The sequence shown here is derived from an EMBL/GenBank/DDBJ whole genome shotgun (WGS) entry which is preliminary data.</text>
</comment>
<evidence type="ECO:0000313" key="3">
    <source>
        <dbReference type="Proteomes" id="UP000178106"/>
    </source>
</evidence>
<evidence type="ECO:0000259" key="1">
    <source>
        <dbReference type="Pfam" id="PF13358"/>
    </source>
</evidence>
<sequence>MVSPLKRTWSRRGQTPVLHTSIAHHDRLNILGVLLVSPKGKKIRLSIKSYWHNLTGEEVIAFLKQILRRVRGYIVLVWDRHPIHKRRAVQDFIQAHKRLIVFEFPVAAPELNPAEFIWTQTTEYIAGTAPHDKYEMQANVFAGISRIRISQKRLFACLLGSKLDWIN</sequence>
<dbReference type="EMBL" id="MHLU01000095">
    <property type="protein sequence ID" value="OGZ18414.1"/>
    <property type="molecule type" value="Genomic_DNA"/>
</dbReference>
<feature type="domain" description="Tc1-like transposase DDE" evidence="1">
    <location>
        <begin position="5"/>
        <end position="132"/>
    </location>
</feature>
<accession>A0A1G2DXW2</accession>
<dbReference type="Proteomes" id="UP000178106">
    <property type="component" value="Unassembled WGS sequence"/>
</dbReference>
<organism evidence="2 3">
    <name type="scientific">Candidatus Lloydbacteria bacterium RIFOXYC12_FULL_46_25</name>
    <dbReference type="NCBI Taxonomy" id="1798670"/>
    <lineage>
        <taxon>Bacteria</taxon>
        <taxon>Candidatus Lloydiibacteriota</taxon>
    </lineage>
</organism>